<evidence type="ECO:0000313" key="21">
    <source>
        <dbReference type="EMBL" id="CAF2048432.1"/>
    </source>
</evidence>
<comment type="similarity">
    <text evidence="16">Belongs to the calcineurin regulatory subunit family. CHP subfamily.</text>
</comment>
<reference evidence="18" key="1">
    <citation type="submission" date="2021-02" db="EMBL/GenBank/DDBJ databases">
        <authorList>
            <person name="Nowell W R."/>
        </authorList>
    </citation>
    <scope>NUCLEOTIDE SEQUENCE</scope>
</reference>
<dbReference type="CDD" id="cd00051">
    <property type="entry name" value="EFh"/>
    <property type="match status" value="1"/>
</dbReference>
<keyword evidence="6" id="KW-0963">Cytoplasm</keyword>
<sequence>MGSNKSALLSEDDVQIICQETGFTPEELQRLYGRFQDLEKRDPPLGYITRKELLNIREVAVNPLGERLIDVILQDHGDTNKINFRQFANMFALFRRDKAPTNLHKREKKLLFLFSLYDRNHDSNIDRNELIEILKLMVGGNINDEQISTIADHTIGELDVNGDLKITFEEFCATLSRIHIDEKMSMKFPS</sequence>
<evidence type="ECO:0000256" key="1">
    <source>
        <dbReference type="ARBA" id="ARBA00004123"/>
    </source>
</evidence>
<dbReference type="Proteomes" id="UP000663834">
    <property type="component" value="Unassembled WGS sequence"/>
</dbReference>
<dbReference type="GO" id="GO:0005737">
    <property type="term" value="C:cytoplasm"/>
    <property type="evidence" value="ECO:0007669"/>
    <property type="project" value="UniProtKB-SubCell"/>
</dbReference>
<dbReference type="InterPro" id="IPR011992">
    <property type="entry name" value="EF-hand-dom_pair"/>
</dbReference>
<dbReference type="AlphaFoldDB" id="A0A815FJ18"/>
<evidence type="ECO:0000256" key="2">
    <source>
        <dbReference type="ARBA" id="ARBA00004236"/>
    </source>
</evidence>
<keyword evidence="13" id="KW-0472">Membrane</keyword>
<evidence type="ECO:0000256" key="4">
    <source>
        <dbReference type="ARBA" id="ARBA00022448"/>
    </source>
</evidence>
<evidence type="ECO:0000256" key="11">
    <source>
        <dbReference type="ARBA" id="ARBA00022837"/>
    </source>
</evidence>
<evidence type="ECO:0000256" key="7">
    <source>
        <dbReference type="ARBA" id="ARBA00022553"/>
    </source>
</evidence>
<keyword evidence="10" id="KW-0677">Repeat</keyword>
<dbReference type="GO" id="GO:0015031">
    <property type="term" value="P:protein transport"/>
    <property type="evidence" value="ECO:0007669"/>
    <property type="project" value="UniProtKB-KW"/>
</dbReference>
<dbReference type="PROSITE" id="PS50222">
    <property type="entry name" value="EF_HAND_2"/>
    <property type="match status" value="2"/>
</dbReference>
<evidence type="ECO:0000256" key="16">
    <source>
        <dbReference type="ARBA" id="ARBA00038164"/>
    </source>
</evidence>
<dbReference type="InterPro" id="IPR051875">
    <property type="entry name" value="Calcineurin_B_homologous"/>
</dbReference>
<evidence type="ECO:0000313" key="23">
    <source>
        <dbReference type="Proteomes" id="UP000663834"/>
    </source>
</evidence>
<organism evidence="18 23">
    <name type="scientific">Rotaria magnacalcarata</name>
    <dbReference type="NCBI Taxonomy" id="392030"/>
    <lineage>
        <taxon>Eukaryota</taxon>
        <taxon>Metazoa</taxon>
        <taxon>Spiralia</taxon>
        <taxon>Gnathifera</taxon>
        <taxon>Rotifera</taxon>
        <taxon>Eurotatoria</taxon>
        <taxon>Bdelloidea</taxon>
        <taxon>Philodinida</taxon>
        <taxon>Philodinidae</taxon>
        <taxon>Rotaria</taxon>
    </lineage>
</organism>
<dbReference type="Proteomes" id="UP000663855">
    <property type="component" value="Unassembled WGS sequence"/>
</dbReference>
<protein>
    <recommendedName>
        <fullName evidence="17">EF-hand domain-containing protein</fullName>
    </recommendedName>
</protein>
<dbReference type="EMBL" id="CAJNRG010002545">
    <property type="protein sequence ID" value="CAF2048432.1"/>
    <property type="molecule type" value="Genomic_DNA"/>
</dbReference>
<comment type="caution">
    <text evidence="18">The sequence shown here is derived from an EMBL/GenBank/DDBJ whole genome shotgun (WGS) entry which is preliminary data.</text>
</comment>
<dbReference type="SMART" id="SM00054">
    <property type="entry name" value="EFh"/>
    <property type="match status" value="2"/>
</dbReference>
<evidence type="ECO:0000313" key="22">
    <source>
        <dbReference type="EMBL" id="CAF2145699.1"/>
    </source>
</evidence>
<keyword evidence="9" id="KW-0479">Metal-binding</keyword>
<evidence type="ECO:0000256" key="13">
    <source>
        <dbReference type="ARBA" id="ARBA00023136"/>
    </source>
</evidence>
<evidence type="ECO:0000256" key="14">
    <source>
        <dbReference type="ARBA" id="ARBA00023242"/>
    </source>
</evidence>
<evidence type="ECO:0000313" key="18">
    <source>
        <dbReference type="EMBL" id="CAF1330042.1"/>
    </source>
</evidence>
<dbReference type="Proteomes" id="UP000663887">
    <property type="component" value="Unassembled WGS sequence"/>
</dbReference>
<dbReference type="EMBL" id="CAJNRF010000084">
    <property type="protein sequence ID" value="CAF1935982.1"/>
    <property type="molecule type" value="Genomic_DNA"/>
</dbReference>
<keyword evidence="4" id="KW-0813">Transport</keyword>
<dbReference type="Proteomes" id="UP000663856">
    <property type="component" value="Unassembled WGS sequence"/>
</dbReference>
<evidence type="ECO:0000256" key="6">
    <source>
        <dbReference type="ARBA" id="ARBA00022490"/>
    </source>
</evidence>
<dbReference type="GO" id="GO:0005634">
    <property type="term" value="C:nucleus"/>
    <property type="evidence" value="ECO:0007669"/>
    <property type="project" value="UniProtKB-SubCell"/>
</dbReference>
<keyword evidence="15" id="KW-0449">Lipoprotein</keyword>
<dbReference type="SUPFAM" id="SSF47473">
    <property type="entry name" value="EF-hand"/>
    <property type="match status" value="1"/>
</dbReference>
<dbReference type="OrthoDB" id="191686at2759"/>
<feature type="domain" description="EF-hand" evidence="17">
    <location>
        <begin position="105"/>
        <end position="140"/>
    </location>
</feature>
<dbReference type="EMBL" id="CAJNOV010011830">
    <property type="protein sequence ID" value="CAF1465565.1"/>
    <property type="molecule type" value="Genomic_DNA"/>
</dbReference>
<evidence type="ECO:0000256" key="15">
    <source>
        <dbReference type="ARBA" id="ARBA00023288"/>
    </source>
</evidence>
<dbReference type="EMBL" id="CAJNRE010016375">
    <property type="protein sequence ID" value="CAF2145699.1"/>
    <property type="molecule type" value="Genomic_DNA"/>
</dbReference>
<dbReference type="EMBL" id="CAJNOW010001749">
    <property type="protein sequence ID" value="CAF1330042.1"/>
    <property type="molecule type" value="Genomic_DNA"/>
</dbReference>
<evidence type="ECO:0000256" key="9">
    <source>
        <dbReference type="ARBA" id="ARBA00022723"/>
    </source>
</evidence>
<evidence type="ECO:0000256" key="8">
    <source>
        <dbReference type="ARBA" id="ARBA00022707"/>
    </source>
</evidence>
<keyword evidence="14" id="KW-0539">Nucleus</keyword>
<comment type="subcellular location">
    <subcellularLocation>
        <location evidence="2">Cell membrane</location>
    </subcellularLocation>
    <subcellularLocation>
        <location evidence="3">Cytoplasm</location>
    </subcellularLocation>
    <subcellularLocation>
        <location evidence="1">Nucleus</location>
    </subcellularLocation>
</comment>
<evidence type="ECO:0000313" key="19">
    <source>
        <dbReference type="EMBL" id="CAF1465565.1"/>
    </source>
</evidence>
<keyword evidence="11" id="KW-0106">Calcium</keyword>
<feature type="domain" description="EF-hand" evidence="17">
    <location>
        <begin position="146"/>
        <end position="181"/>
    </location>
</feature>
<keyword evidence="12" id="KW-0653">Protein transport</keyword>
<keyword evidence="7" id="KW-0597">Phosphoprotein</keyword>
<evidence type="ECO:0000256" key="10">
    <source>
        <dbReference type="ARBA" id="ARBA00022737"/>
    </source>
</evidence>
<evidence type="ECO:0000256" key="3">
    <source>
        <dbReference type="ARBA" id="ARBA00004496"/>
    </source>
</evidence>
<dbReference type="PANTHER" id="PTHR46002">
    <property type="entry name" value="EG:114D9.1 PROTEIN-RELATED"/>
    <property type="match status" value="1"/>
</dbReference>
<dbReference type="GO" id="GO:0005886">
    <property type="term" value="C:plasma membrane"/>
    <property type="evidence" value="ECO:0007669"/>
    <property type="project" value="UniProtKB-SubCell"/>
</dbReference>
<evidence type="ECO:0000256" key="12">
    <source>
        <dbReference type="ARBA" id="ARBA00022927"/>
    </source>
</evidence>
<proteinExistence type="inferred from homology"/>
<keyword evidence="5" id="KW-1003">Cell membrane</keyword>
<keyword evidence="8" id="KW-0519">Myristate</keyword>
<dbReference type="Gene3D" id="1.10.238.10">
    <property type="entry name" value="EF-hand"/>
    <property type="match status" value="1"/>
</dbReference>
<evidence type="ECO:0000259" key="17">
    <source>
        <dbReference type="PROSITE" id="PS50222"/>
    </source>
</evidence>
<accession>A0A815FJ18</accession>
<gene>
    <name evidence="19" type="ORF">CJN711_LOCUS25357</name>
    <name evidence="18" type="ORF">KQP761_LOCUS6197</name>
    <name evidence="22" type="ORF">MBJ925_LOCUS30302</name>
    <name evidence="20" type="ORF">WKI299_LOCUS1510</name>
    <name evidence="21" type="ORF">XDN619_LOCUS8046</name>
</gene>
<dbReference type="GO" id="GO:0005509">
    <property type="term" value="F:calcium ion binding"/>
    <property type="evidence" value="ECO:0007669"/>
    <property type="project" value="InterPro"/>
</dbReference>
<evidence type="ECO:0000313" key="20">
    <source>
        <dbReference type="EMBL" id="CAF1935982.1"/>
    </source>
</evidence>
<dbReference type="Proteomes" id="UP000663824">
    <property type="component" value="Unassembled WGS sequence"/>
</dbReference>
<dbReference type="Pfam" id="PF13499">
    <property type="entry name" value="EF-hand_7"/>
    <property type="match status" value="1"/>
</dbReference>
<evidence type="ECO:0000256" key="5">
    <source>
        <dbReference type="ARBA" id="ARBA00022475"/>
    </source>
</evidence>
<name>A0A815FJ18_9BILA</name>
<dbReference type="InterPro" id="IPR002048">
    <property type="entry name" value="EF_hand_dom"/>
</dbReference>